<dbReference type="OrthoDB" id="5869979at2759"/>
<organism evidence="2 3">
    <name type="scientific">Bursaphelenchus okinawaensis</name>
    <dbReference type="NCBI Taxonomy" id="465554"/>
    <lineage>
        <taxon>Eukaryota</taxon>
        <taxon>Metazoa</taxon>
        <taxon>Ecdysozoa</taxon>
        <taxon>Nematoda</taxon>
        <taxon>Chromadorea</taxon>
        <taxon>Rhabditida</taxon>
        <taxon>Tylenchina</taxon>
        <taxon>Tylenchomorpha</taxon>
        <taxon>Aphelenchoidea</taxon>
        <taxon>Aphelenchoididae</taxon>
        <taxon>Bursaphelenchus</taxon>
    </lineage>
</organism>
<feature type="compositionally biased region" description="Acidic residues" evidence="1">
    <location>
        <begin position="174"/>
        <end position="188"/>
    </location>
</feature>
<keyword evidence="3" id="KW-1185">Reference proteome</keyword>
<name>A0A811KUI8_9BILA</name>
<feature type="region of interest" description="Disordered" evidence="1">
    <location>
        <begin position="157"/>
        <end position="224"/>
    </location>
</feature>
<feature type="compositionally biased region" description="Basic residues" evidence="1">
    <location>
        <begin position="201"/>
        <end position="210"/>
    </location>
</feature>
<dbReference type="Proteomes" id="UP000783686">
    <property type="component" value="Unassembled WGS sequence"/>
</dbReference>
<feature type="compositionally biased region" description="Basic residues" evidence="1">
    <location>
        <begin position="64"/>
        <end position="73"/>
    </location>
</feature>
<feature type="compositionally biased region" description="Low complexity" evidence="1">
    <location>
        <begin position="30"/>
        <end position="48"/>
    </location>
</feature>
<protein>
    <submittedName>
        <fullName evidence="2">Uncharacterized protein</fullName>
    </submittedName>
</protein>
<dbReference type="EMBL" id="CAJFCW020000004">
    <property type="protein sequence ID" value="CAG9112118.1"/>
    <property type="molecule type" value="Genomic_DNA"/>
</dbReference>
<dbReference type="Proteomes" id="UP000614601">
    <property type="component" value="Unassembled WGS sequence"/>
</dbReference>
<accession>A0A811KUI8</accession>
<comment type="caution">
    <text evidence="2">The sequence shown here is derived from an EMBL/GenBank/DDBJ whole genome shotgun (WGS) entry which is preliminary data.</text>
</comment>
<reference evidence="2" key="1">
    <citation type="submission" date="2020-09" db="EMBL/GenBank/DDBJ databases">
        <authorList>
            <person name="Kikuchi T."/>
        </authorList>
    </citation>
    <scope>NUCLEOTIDE SEQUENCE</scope>
    <source>
        <strain evidence="2">SH1</strain>
    </source>
</reference>
<dbReference type="AlphaFoldDB" id="A0A811KUI8"/>
<evidence type="ECO:0000256" key="1">
    <source>
        <dbReference type="SAM" id="MobiDB-lite"/>
    </source>
</evidence>
<gene>
    <name evidence="2" type="ORF">BOKJ2_LOCUS8127</name>
</gene>
<sequence>MAQGNGEATEELTANGVINDSEATNDKVVTNDNGETENNGEANGNGTTIDSAATNDKNQEIRKEKRRRKRNTKAGRALMGVGKMLEQYRQLATEGGNLDIDDNENGNIVIGGSELTFESWGQMTRTNDDDIVRADFVPPSQKRKKLNVSPIQWVHLGKSKAGTSVNGKKKDSTDDKDEGELSDSDQSDDSMSSDSDDDAPRRHKRKKRRQQQYQAPATQGSMSLQELFTKAYKIRDVVVQSFSLNEKMTFLNAVRQT</sequence>
<feature type="region of interest" description="Disordered" evidence="1">
    <location>
        <begin position="1"/>
        <end position="76"/>
    </location>
</feature>
<proteinExistence type="predicted"/>
<dbReference type="EMBL" id="CAJFDH010000004">
    <property type="protein sequence ID" value="CAD5218917.1"/>
    <property type="molecule type" value="Genomic_DNA"/>
</dbReference>
<evidence type="ECO:0000313" key="3">
    <source>
        <dbReference type="Proteomes" id="UP000614601"/>
    </source>
</evidence>
<evidence type="ECO:0000313" key="2">
    <source>
        <dbReference type="EMBL" id="CAD5218917.1"/>
    </source>
</evidence>
<feature type="compositionally biased region" description="Polar residues" evidence="1">
    <location>
        <begin position="213"/>
        <end position="224"/>
    </location>
</feature>